<keyword evidence="2" id="KW-1185">Reference proteome</keyword>
<dbReference type="EMBL" id="JAGSXH010000029">
    <property type="protein sequence ID" value="MBS2963573.1"/>
    <property type="molecule type" value="Genomic_DNA"/>
</dbReference>
<dbReference type="GO" id="GO:0016740">
    <property type="term" value="F:transferase activity"/>
    <property type="evidence" value="ECO:0007669"/>
    <property type="project" value="UniProtKB-KW"/>
</dbReference>
<dbReference type="AlphaFoldDB" id="A0A8J7WLP0"/>
<protein>
    <submittedName>
        <fullName evidence="1">Nucleotidyl transferase AbiEii/AbiGii toxin family protein</fullName>
    </submittedName>
</protein>
<name>A0A8J7WLP0_9ACTN</name>
<organism evidence="1 2">
    <name type="scientific">Actinocrinis puniceicyclus</name>
    <dbReference type="NCBI Taxonomy" id="977794"/>
    <lineage>
        <taxon>Bacteria</taxon>
        <taxon>Bacillati</taxon>
        <taxon>Actinomycetota</taxon>
        <taxon>Actinomycetes</taxon>
        <taxon>Catenulisporales</taxon>
        <taxon>Actinospicaceae</taxon>
        <taxon>Actinocrinis</taxon>
    </lineage>
</organism>
<evidence type="ECO:0000313" key="2">
    <source>
        <dbReference type="Proteomes" id="UP000677913"/>
    </source>
</evidence>
<gene>
    <name evidence="1" type="ORF">KGA66_10980</name>
</gene>
<comment type="caution">
    <text evidence="1">The sequence shown here is derived from an EMBL/GenBank/DDBJ whole genome shotgun (WGS) entry which is preliminary data.</text>
</comment>
<proteinExistence type="predicted"/>
<dbReference type="RefSeq" id="WP_211467391.1">
    <property type="nucleotide sequence ID" value="NZ_JAGSXH010000029.1"/>
</dbReference>
<accession>A0A8J7WLP0</accession>
<dbReference type="InterPro" id="IPR014942">
    <property type="entry name" value="AbiEii"/>
</dbReference>
<sequence>MSDGAWDRFGWRSARVPGTALPDHQRTALGVPRTLRTISGTDLVQRPVFDPALKQFPNAYRAGDPQFADEQSATRWRQARTRALDHVLEAIADSQWADHLVLRGSVLLRTWYGRAAREPGDLDFVVLPESWRIEEPRTDAMLEAIAHDAELAGTGGGVRISAADAVSDEIWTYDRVPGRRLLLPWDADGVPGGWVQLDFVFNEKLPIAPEPVCVTAGSGRDGALVLSATPELSLAWKLLWLTTDMHPQGKDLYDAVLLAENTGVRYEVLRDVFRDANDGYFQARALRPWHISTLRTEWQHFHDEHPGQPDSDSEYVRRLAAALEPTFAMFDGRPVTEYEAHTAWLGPHVERYRHRLIERDMNAIQEEMAAARIPPLSAIVITRELLGRDDVSLDDARRLVVNHPAWAQRLAFRYGDGGELAAGLEAMGVDLTIEGRPASPGTRLARRVRRDFRRSGAAPEVLRLLAALPAGSVDPALGSERILAAVVLPAAGDIKELHRCLALARTDRHDLLKASGLAGPDWPQRLDAELGP</sequence>
<dbReference type="Proteomes" id="UP000677913">
    <property type="component" value="Unassembled WGS sequence"/>
</dbReference>
<keyword evidence="1" id="KW-0808">Transferase</keyword>
<evidence type="ECO:0000313" key="1">
    <source>
        <dbReference type="EMBL" id="MBS2963573.1"/>
    </source>
</evidence>
<dbReference type="Pfam" id="PF08843">
    <property type="entry name" value="AbiEii"/>
    <property type="match status" value="1"/>
</dbReference>
<reference evidence="1" key="1">
    <citation type="submission" date="2021-04" db="EMBL/GenBank/DDBJ databases">
        <title>Genome based classification of Actinospica acidithermotolerans sp. nov., an actinobacterium isolated from an Indonesian hot spring.</title>
        <authorList>
            <person name="Kusuma A.B."/>
            <person name="Putra K.E."/>
            <person name="Nafisah S."/>
            <person name="Loh J."/>
            <person name="Nouioui I."/>
            <person name="Goodfellow M."/>
        </authorList>
    </citation>
    <scope>NUCLEOTIDE SEQUENCE</scope>
    <source>
        <strain evidence="1">DSM 45618</strain>
    </source>
</reference>